<dbReference type="AlphaFoldDB" id="A0A1A6GY60"/>
<name>A0A1A6GY60_NEOLE</name>
<proteinExistence type="predicted"/>
<protein>
    <submittedName>
        <fullName evidence="2">Uncharacterized protein</fullName>
    </submittedName>
</protein>
<reference evidence="2 3" key="1">
    <citation type="submission" date="2016-06" db="EMBL/GenBank/DDBJ databases">
        <title>The Draft Genome Sequence and Annotation of the Desert Woodrat Neotoma lepida.</title>
        <authorList>
            <person name="Campbell M."/>
            <person name="Oakeson K.F."/>
            <person name="Yandell M."/>
            <person name="Halpert J.R."/>
            <person name="Dearing D."/>
        </authorList>
    </citation>
    <scope>NUCLEOTIDE SEQUENCE [LARGE SCALE GENOMIC DNA]</scope>
    <source>
        <strain evidence="2">417</strain>
        <tissue evidence="2">Liver</tissue>
    </source>
</reference>
<dbReference type="Gene3D" id="2.60.40.10">
    <property type="entry name" value="Immunoglobulins"/>
    <property type="match status" value="1"/>
</dbReference>
<dbReference type="InterPro" id="IPR013783">
    <property type="entry name" value="Ig-like_fold"/>
</dbReference>
<comment type="caution">
    <text evidence="2">The sequence shown here is derived from an EMBL/GenBank/DDBJ whole genome shotgun (WGS) entry which is preliminary data.</text>
</comment>
<evidence type="ECO:0000256" key="1">
    <source>
        <dbReference type="SAM" id="MobiDB-lite"/>
    </source>
</evidence>
<organism evidence="2 3">
    <name type="scientific">Neotoma lepida</name>
    <name type="common">Desert woodrat</name>
    <dbReference type="NCBI Taxonomy" id="56216"/>
    <lineage>
        <taxon>Eukaryota</taxon>
        <taxon>Metazoa</taxon>
        <taxon>Chordata</taxon>
        <taxon>Craniata</taxon>
        <taxon>Vertebrata</taxon>
        <taxon>Euteleostomi</taxon>
        <taxon>Mammalia</taxon>
        <taxon>Eutheria</taxon>
        <taxon>Euarchontoglires</taxon>
        <taxon>Glires</taxon>
        <taxon>Rodentia</taxon>
        <taxon>Myomorpha</taxon>
        <taxon>Muroidea</taxon>
        <taxon>Cricetidae</taxon>
        <taxon>Neotominae</taxon>
        <taxon>Neotoma</taxon>
    </lineage>
</organism>
<dbReference type="EMBL" id="LZPO01060032">
    <property type="protein sequence ID" value="OBS71263.1"/>
    <property type="molecule type" value="Genomic_DNA"/>
</dbReference>
<feature type="non-terminal residue" evidence="2">
    <location>
        <position position="1"/>
    </location>
</feature>
<evidence type="ECO:0000313" key="2">
    <source>
        <dbReference type="EMBL" id="OBS71263.1"/>
    </source>
</evidence>
<evidence type="ECO:0000313" key="3">
    <source>
        <dbReference type="Proteomes" id="UP000092124"/>
    </source>
</evidence>
<dbReference type="Proteomes" id="UP000092124">
    <property type="component" value="Unassembled WGS sequence"/>
</dbReference>
<feature type="compositionally biased region" description="Polar residues" evidence="1">
    <location>
        <begin position="89"/>
        <end position="98"/>
    </location>
</feature>
<feature type="non-terminal residue" evidence="2">
    <location>
        <position position="98"/>
    </location>
</feature>
<keyword evidence="3" id="KW-1185">Reference proteome</keyword>
<gene>
    <name evidence="2" type="ORF">A6R68_00196</name>
</gene>
<sequence length="98" mass="10719">DDINVTIRPRLDHHSTVSPWSCGDRPVISLGGNMNLQCASRKGYEKFILTKEEQDVHEALLADPPKPYPGPWKEPHPADQTGLPVANFTLGSLSNSTG</sequence>
<accession>A0A1A6GY60</accession>
<feature type="region of interest" description="Disordered" evidence="1">
    <location>
        <begin position="61"/>
        <end position="98"/>
    </location>
</feature>